<gene>
    <name evidence="2" type="ordered locus">Desaci_1393</name>
</gene>
<dbReference type="AlphaFoldDB" id="I4D3P2"/>
<reference evidence="2 3" key="1">
    <citation type="journal article" date="2012" name="J. Bacteriol.">
        <title>Complete genome sequences of Desulfosporosinus orientis DSM765T, Desulfosporosinus youngiae DSM17734T, Desulfosporosinus meridiei DSM13257T, and Desulfosporosinus acidiphilus DSM22704T.</title>
        <authorList>
            <person name="Pester M."/>
            <person name="Brambilla E."/>
            <person name="Alazard D."/>
            <person name="Rattei T."/>
            <person name="Weinmaier T."/>
            <person name="Han J."/>
            <person name="Lucas S."/>
            <person name="Lapidus A."/>
            <person name="Cheng J.F."/>
            <person name="Goodwin L."/>
            <person name="Pitluck S."/>
            <person name="Peters L."/>
            <person name="Ovchinnikova G."/>
            <person name="Teshima H."/>
            <person name="Detter J.C."/>
            <person name="Han C.S."/>
            <person name="Tapia R."/>
            <person name="Land M.L."/>
            <person name="Hauser L."/>
            <person name="Kyrpides N.C."/>
            <person name="Ivanova N.N."/>
            <person name="Pagani I."/>
            <person name="Huntmann M."/>
            <person name="Wei C.L."/>
            <person name="Davenport K.W."/>
            <person name="Daligault H."/>
            <person name="Chain P.S."/>
            <person name="Chen A."/>
            <person name="Mavromatis K."/>
            <person name="Markowitz V."/>
            <person name="Szeto E."/>
            <person name="Mikhailova N."/>
            <person name="Pati A."/>
            <person name="Wagner M."/>
            <person name="Woyke T."/>
            <person name="Ollivier B."/>
            <person name="Klenk H.P."/>
            <person name="Spring S."/>
            <person name="Loy A."/>
        </authorList>
    </citation>
    <scope>NUCLEOTIDE SEQUENCE [LARGE SCALE GENOMIC DNA]</scope>
    <source>
        <strain evidence="3">DSM 22704 / JCM 16185 / SJ4</strain>
    </source>
</reference>
<sequence length="109" mass="13158">MYNKRIAQYKCMNQKNLFSSFPLSIFFSAYVNKINKEFEMMHYILICRSSQERQKTTKHMVKYVTMCFIARKNPNLSESFLVFILVYVFLFRYGRIPRLLVLLKPNTPH</sequence>
<dbReference type="EMBL" id="CP003639">
    <property type="protein sequence ID" value="AFM40416.1"/>
    <property type="molecule type" value="Genomic_DNA"/>
</dbReference>
<evidence type="ECO:0000313" key="3">
    <source>
        <dbReference type="Proteomes" id="UP000002892"/>
    </source>
</evidence>
<evidence type="ECO:0000256" key="1">
    <source>
        <dbReference type="SAM" id="Phobius"/>
    </source>
</evidence>
<keyword evidence="1" id="KW-1133">Transmembrane helix</keyword>
<name>I4D3P2_DESAJ</name>
<keyword evidence="3" id="KW-1185">Reference proteome</keyword>
<proteinExistence type="predicted"/>
<keyword evidence="1" id="KW-0472">Membrane</keyword>
<protein>
    <submittedName>
        <fullName evidence="2">Uncharacterized protein</fullName>
    </submittedName>
</protein>
<keyword evidence="1" id="KW-0812">Transmembrane</keyword>
<dbReference type="KEGG" id="dai:Desaci_1393"/>
<dbReference type="Proteomes" id="UP000002892">
    <property type="component" value="Chromosome"/>
</dbReference>
<dbReference type="HOGENOM" id="CLU_2179556_0_0_9"/>
<accession>I4D3P2</accession>
<evidence type="ECO:0000313" key="2">
    <source>
        <dbReference type="EMBL" id="AFM40416.1"/>
    </source>
</evidence>
<organism evidence="2 3">
    <name type="scientific">Desulfosporosinus acidiphilus (strain DSM 22704 / JCM 16185 / SJ4)</name>
    <dbReference type="NCBI Taxonomy" id="646529"/>
    <lineage>
        <taxon>Bacteria</taxon>
        <taxon>Bacillati</taxon>
        <taxon>Bacillota</taxon>
        <taxon>Clostridia</taxon>
        <taxon>Eubacteriales</taxon>
        <taxon>Desulfitobacteriaceae</taxon>
        <taxon>Desulfosporosinus</taxon>
    </lineage>
</organism>
<feature type="transmembrane region" description="Helical" evidence="1">
    <location>
        <begin position="76"/>
        <end position="94"/>
    </location>
</feature>